<evidence type="ECO:0000256" key="6">
    <source>
        <dbReference type="ARBA" id="ARBA00013776"/>
    </source>
</evidence>
<dbReference type="InterPro" id="IPR009011">
    <property type="entry name" value="Man6P_isomerase_rcpt-bd_dom_sf"/>
</dbReference>
<evidence type="ECO:0000256" key="4">
    <source>
        <dbReference type="ARBA" id="ARBA00004614"/>
    </source>
</evidence>
<dbReference type="GO" id="GO:0030659">
    <property type="term" value="C:cytoplasmic vesicle membrane"/>
    <property type="evidence" value="ECO:0007669"/>
    <property type="project" value="UniProtKB-SubCell"/>
</dbReference>
<dbReference type="SUPFAM" id="SSF50911">
    <property type="entry name" value="Mannose 6-phosphate receptor domain"/>
    <property type="match status" value="1"/>
</dbReference>
<evidence type="ECO:0000256" key="13">
    <source>
        <dbReference type="ARBA" id="ARBA00023034"/>
    </source>
</evidence>
<keyword evidence="17" id="KW-0968">Cytoplasmic vesicle</keyword>
<accession>A0A6A5TVG6</accession>
<gene>
    <name evidence="22" type="ORF">CC80DRAFT_493472</name>
</gene>
<keyword evidence="23" id="KW-1185">Reference proteome</keyword>
<evidence type="ECO:0000256" key="11">
    <source>
        <dbReference type="ARBA" id="ARBA00022989"/>
    </source>
</evidence>
<evidence type="ECO:0000256" key="19">
    <source>
        <dbReference type="SAM" id="Phobius"/>
    </source>
</evidence>
<feature type="transmembrane region" description="Helical" evidence="19">
    <location>
        <begin position="264"/>
        <end position="286"/>
    </location>
</feature>
<feature type="domain" description="MRH" evidence="21">
    <location>
        <begin position="26"/>
        <end position="253"/>
    </location>
</feature>
<evidence type="ECO:0000256" key="10">
    <source>
        <dbReference type="ARBA" id="ARBA00022927"/>
    </source>
</evidence>
<evidence type="ECO:0000259" key="21">
    <source>
        <dbReference type="PROSITE" id="PS51914"/>
    </source>
</evidence>
<sequence length="335" mass="37815">MSPSRTISLSSLLTLASFIPASWAVLDCKDILVGGQHFHFGDLGGPHVVHWSQEDFIERKNWNFTLDLCANLKRHKGVPKDEECNQGTRVCAIREDIYLTGKRNATITPIDIAGHYKFFGNGRDLDEKYERLKNSKSNADSGKEGVRIELHGGRYPADVKNGTNQRAIIEMVCDPERTGLEGDEKDNGETDDNKDETEEQARRRSLGKRDGTGKCEDSDKSLRFCGYEEEEPSKDKKVQTLRLEWRTKHACEGAETTPGSHWGFFTWFIIIFFLATAAYLIFGSWLNYNRYGARGWDLLPHGDRIRDVPYILKDFGRKVVNSAQGPGSRGGYSAV</sequence>
<evidence type="ECO:0000256" key="1">
    <source>
        <dbReference type="ARBA" id="ARBA00004304"/>
    </source>
</evidence>
<dbReference type="EMBL" id="ML976997">
    <property type="protein sequence ID" value="KAF1954686.1"/>
    <property type="molecule type" value="Genomic_DNA"/>
</dbReference>
<keyword evidence="7" id="KW-0813">Transport</keyword>
<dbReference type="InterPro" id="IPR044865">
    <property type="entry name" value="MRH_dom"/>
</dbReference>
<evidence type="ECO:0000256" key="7">
    <source>
        <dbReference type="ARBA" id="ARBA00022448"/>
    </source>
</evidence>
<feature type="compositionally biased region" description="Acidic residues" evidence="18">
    <location>
        <begin position="189"/>
        <end position="198"/>
    </location>
</feature>
<keyword evidence="11 19" id="KW-1133">Transmembrane helix</keyword>
<dbReference type="Gene3D" id="2.70.130.10">
    <property type="entry name" value="Mannose-6-phosphate receptor binding domain"/>
    <property type="match status" value="1"/>
</dbReference>
<keyword evidence="16" id="KW-1015">Disulfide bond</keyword>
<feature type="region of interest" description="Disordered" evidence="18">
    <location>
        <begin position="173"/>
        <end position="218"/>
    </location>
</feature>
<organism evidence="22 23">
    <name type="scientific">Byssothecium circinans</name>
    <dbReference type="NCBI Taxonomy" id="147558"/>
    <lineage>
        <taxon>Eukaryota</taxon>
        <taxon>Fungi</taxon>
        <taxon>Dikarya</taxon>
        <taxon>Ascomycota</taxon>
        <taxon>Pezizomycotina</taxon>
        <taxon>Dothideomycetes</taxon>
        <taxon>Pleosporomycetidae</taxon>
        <taxon>Pleosporales</taxon>
        <taxon>Massarineae</taxon>
        <taxon>Massarinaceae</taxon>
        <taxon>Byssothecium</taxon>
    </lineage>
</organism>
<dbReference type="GO" id="GO:0006914">
    <property type="term" value="P:autophagy"/>
    <property type="evidence" value="ECO:0007669"/>
    <property type="project" value="UniProtKB-KW"/>
</dbReference>
<evidence type="ECO:0000256" key="17">
    <source>
        <dbReference type="ARBA" id="ARBA00023329"/>
    </source>
</evidence>
<keyword evidence="15 19" id="KW-0472">Membrane</keyword>
<name>A0A6A5TVG6_9PLEO</name>
<dbReference type="PANTHER" id="PTHR15071:SF13">
    <property type="entry name" value="AUTOPHAGY-RELATED PROTEIN 27"/>
    <property type="match status" value="1"/>
</dbReference>
<evidence type="ECO:0000313" key="23">
    <source>
        <dbReference type="Proteomes" id="UP000800035"/>
    </source>
</evidence>
<reference evidence="22" key="1">
    <citation type="journal article" date="2020" name="Stud. Mycol.">
        <title>101 Dothideomycetes genomes: a test case for predicting lifestyles and emergence of pathogens.</title>
        <authorList>
            <person name="Haridas S."/>
            <person name="Albert R."/>
            <person name="Binder M."/>
            <person name="Bloem J."/>
            <person name="Labutti K."/>
            <person name="Salamov A."/>
            <person name="Andreopoulos B."/>
            <person name="Baker S."/>
            <person name="Barry K."/>
            <person name="Bills G."/>
            <person name="Bluhm B."/>
            <person name="Cannon C."/>
            <person name="Castanera R."/>
            <person name="Culley D."/>
            <person name="Daum C."/>
            <person name="Ezra D."/>
            <person name="Gonzalez J."/>
            <person name="Henrissat B."/>
            <person name="Kuo A."/>
            <person name="Liang C."/>
            <person name="Lipzen A."/>
            <person name="Lutzoni F."/>
            <person name="Magnuson J."/>
            <person name="Mondo S."/>
            <person name="Nolan M."/>
            <person name="Ohm R."/>
            <person name="Pangilinan J."/>
            <person name="Park H.-J."/>
            <person name="Ramirez L."/>
            <person name="Alfaro M."/>
            <person name="Sun H."/>
            <person name="Tritt A."/>
            <person name="Yoshinaga Y."/>
            <person name="Zwiers L.-H."/>
            <person name="Turgeon B."/>
            <person name="Goodwin S."/>
            <person name="Spatafora J."/>
            <person name="Crous P."/>
            <person name="Grigoriev I."/>
        </authorList>
    </citation>
    <scope>NUCLEOTIDE SEQUENCE</scope>
    <source>
        <strain evidence="22">CBS 675.92</strain>
    </source>
</reference>
<dbReference type="OrthoDB" id="29460at2759"/>
<feature type="compositionally biased region" description="Basic and acidic residues" evidence="18">
    <location>
        <begin position="174"/>
        <end position="188"/>
    </location>
</feature>
<evidence type="ECO:0000256" key="15">
    <source>
        <dbReference type="ARBA" id="ARBA00023136"/>
    </source>
</evidence>
<dbReference type="GO" id="GO:0015031">
    <property type="term" value="P:protein transport"/>
    <property type="evidence" value="ECO:0007669"/>
    <property type="project" value="UniProtKB-KW"/>
</dbReference>
<comment type="similarity">
    <text evidence="5">Belongs to the ATG27 family.</text>
</comment>
<evidence type="ECO:0000256" key="5">
    <source>
        <dbReference type="ARBA" id="ARBA00005363"/>
    </source>
</evidence>
<evidence type="ECO:0000256" key="14">
    <source>
        <dbReference type="ARBA" id="ARBA00023128"/>
    </source>
</evidence>
<dbReference type="AlphaFoldDB" id="A0A6A5TVG6"/>
<evidence type="ECO:0000313" key="22">
    <source>
        <dbReference type="EMBL" id="KAF1954686.1"/>
    </source>
</evidence>
<evidence type="ECO:0000256" key="3">
    <source>
        <dbReference type="ARBA" id="ARBA00004472"/>
    </source>
</evidence>
<evidence type="ECO:0000256" key="12">
    <source>
        <dbReference type="ARBA" id="ARBA00023006"/>
    </source>
</evidence>
<dbReference type="GO" id="GO:0000139">
    <property type="term" value="C:Golgi membrane"/>
    <property type="evidence" value="ECO:0007669"/>
    <property type="project" value="UniProtKB-SubCell"/>
</dbReference>
<keyword evidence="8 19" id="KW-0812">Transmembrane</keyword>
<dbReference type="Pfam" id="PF09451">
    <property type="entry name" value="ATG27"/>
    <property type="match status" value="1"/>
</dbReference>
<proteinExistence type="inferred from homology"/>
<feature type="compositionally biased region" description="Basic and acidic residues" evidence="18">
    <location>
        <begin position="199"/>
        <end position="218"/>
    </location>
</feature>
<comment type="subcellular location">
    <subcellularLocation>
        <location evidence="2">Cytoplasmic vesicle membrane</location>
        <topology evidence="2">Single-pass type I membrane protein</topology>
    </subcellularLocation>
    <subcellularLocation>
        <location evidence="4">Golgi apparatus membrane</location>
        <topology evidence="4">Single-pass type I membrane protein</topology>
    </subcellularLocation>
    <subcellularLocation>
        <location evidence="1">Mitochondrion membrane</location>
        <topology evidence="1">Single-pass membrane protein</topology>
    </subcellularLocation>
    <subcellularLocation>
        <location evidence="3">Preautophagosomal structure membrane</location>
        <topology evidence="3">Single-pass type I membrane protein</topology>
    </subcellularLocation>
</comment>
<protein>
    <recommendedName>
        <fullName evidence="6">Autophagy-related protein 27</fullName>
    </recommendedName>
</protein>
<dbReference type="PANTHER" id="PTHR15071">
    <property type="entry name" value="MANNOSE-6-PHOSPHATE RECEPTOR FAMILY MEMBER"/>
    <property type="match status" value="1"/>
</dbReference>
<dbReference type="GO" id="GO:0034045">
    <property type="term" value="C:phagophore assembly site membrane"/>
    <property type="evidence" value="ECO:0007669"/>
    <property type="project" value="UniProtKB-SubCell"/>
</dbReference>
<keyword evidence="12" id="KW-0072">Autophagy</keyword>
<dbReference type="GO" id="GO:0031966">
    <property type="term" value="C:mitochondrial membrane"/>
    <property type="evidence" value="ECO:0007669"/>
    <property type="project" value="UniProtKB-SubCell"/>
</dbReference>
<keyword evidence="13" id="KW-0333">Golgi apparatus</keyword>
<dbReference type="InterPro" id="IPR018939">
    <property type="entry name" value="Autophagy-rel_prot_27"/>
</dbReference>
<dbReference type="PROSITE" id="PS51914">
    <property type="entry name" value="MRH"/>
    <property type="match status" value="1"/>
</dbReference>
<feature type="chain" id="PRO_5025476202" description="Autophagy-related protein 27" evidence="20">
    <location>
        <begin position="25"/>
        <end position="335"/>
    </location>
</feature>
<evidence type="ECO:0000256" key="8">
    <source>
        <dbReference type="ARBA" id="ARBA00022692"/>
    </source>
</evidence>
<feature type="signal peptide" evidence="20">
    <location>
        <begin position="1"/>
        <end position="24"/>
    </location>
</feature>
<keyword evidence="14" id="KW-0496">Mitochondrion</keyword>
<evidence type="ECO:0000256" key="20">
    <source>
        <dbReference type="SAM" id="SignalP"/>
    </source>
</evidence>
<evidence type="ECO:0000256" key="9">
    <source>
        <dbReference type="ARBA" id="ARBA00022729"/>
    </source>
</evidence>
<dbReference type="Proteomes" id="UP000800035">
    <property type="component" value="Unassembled WGS sequence"/>
</dbReference>
<keyword evidence="10" id="KW-0653">Protein transport</keyword>
<evidence type="ECO:0000256" key="16">
    <source>
        <dbReference type="ARBA" id="ARBA00023157"/>
    </source>
</evidence>
<keyword evidence="9 20" id="KW-0732">Signal</keyword>
<evidence type="ECO:0000256" key="18">
    <source>
        <dbReference type="SAM" id="MobiDB-lite"/>
    </source>
</evidence>
<evidence type="ECO:0000256" key="2">
    <source>
        <dbReference type="ARBA" id="ARBA00004358"/>
    </source>
</evidence>